<dbReference type="NCBIfam" id="NF033573">
    <property type="entry name" value="transpos_IS200"/>
    <property type="match status" value="1"/>
</dbReference>
<accession>A0A284VSH2</accession>
<keyword evidence="1" id="KW-0812">Transmembrane</keyword>
<reference evidence="4" key="1">
    <citation type="submission" date="2017-06" db="EMBL/GenBank/DDBJ databases">
        <authorList>
            <person name="Cremers G."/>
        </authorList>
    </citation>
    <scope>NUCLEOTIDE SEQUENCE [LARGE SCALE GENOMIC DNA]</scope>
</reference>
<dbReference type="GO" id="GO:0004803">
    <property type="term" value="F:transposase activity"/>
    <property type="evidence" value="ECO:0007669"/>
    <property type="project" value="InterPro"/>
</dbReference>
<dbReference type="InterPro" id="IPR036515">
    <property type="entry name" value="Transposase_17_sf"/>
</dbReference>
<dbReference type="AlphaFoldDB" id="A0A284VSH2"/>
<dbReference type="GO" id="GO:0003677">
    <property type="term" value="F:DNA binding"/>
    <property type="evidence" value="ECO:0007669"/>
    <property type="project" value="InterPro"/>
</dbReference>
<sequence>MNGEFIILGCTYLFSLFLRNTFAPLLLKYFMYRRQCIGYMDGNKKELRHDRHTVSLLTDHLVFSPKYRGKVLVGDVAMIAEGIICKTCVEMGIEIIEIAVNPDHVHIFFKYPPKYSLSFIAKKLKGRSSRILREEFPHLRDWCGDHFWAPSCFHGSVGQGWEVVQKYIETQDKHHAKSIATGLVH</sequence>
<evidence type="ECO:0000259" key="2">
    <source>
        <dbReference type="SMART" id="SM01321"/>
    </source>
</evidence>
<keyword evidence="4" id="KW-1185">Reference proteome</keyword>
<feature type="domain" description="Transposase IS200-like" evidence="2">
    <location>
        <begin position="54"/>
        <end position="171"/>
    </location>
</feature>
<dbReference type="SMART" id="SM01321">
    <property type="entry name" value="Y1_Tnp"/>
    <property type="match status" value="1"/>
</dbReference>
<organism evidence="3 4">
    <name type="scientific">Candidatus Methanoperedens nitratireducens</name>
    <dbReference type="NCBI Taxonomy" id="1392998"/>
    <lineage>
        <taxon>Archaea</taxon>
        <taxon>Methanobacteriati</taxon>
        <taxon>Methanobacteriota</taxon>
        <taxon>Stenosarchaea group</taxon>
        <taxon>Methanomicrobia</taxon>
        <taxon>Methanosarcinales</taxon>
        <taxon>ANME-2 cluster</taxon>
        <taxon>Candidatus Methanoperedentaceae</taxon>
        <taxon>Candidatus Methanoperedens</taxon>
    </lineage>
</organism>
<dbReference type="Gene3D" id="3.30.70.1290">
    <property type="entry name" value="Transposase IS200-like"/>
    <property type="match status" value="1"/>
</dbReference>
<name>A0A284VSH2_9EURY</name>
<dbReference type="PANTHER" id="PTHR33360">
    <property type="entry name" value="TRANSPOSASE FOR INSERTION SEQUENCE ELEMENT IS200"/>
    <property type="match status" value="1"/>
</dbReference>
<dbReference type="SUPFAM" id="SSF143422">
    <property type="entry name" value="Transposase IS200-like"/>
    <property type="match status" value="1"/>
</dbReference>
<feature type="transmembrane region" description="Helical" evidence="1">
    <location>
        <begin position="6"/>
        <end position="27"/>
    </location>
</feature>
<evidence type="ECO:0000313" key="4">
    <source>
        <dbReference type="Proteomes" id="UP000218615"/>
    </source>
</evidence>
<dbReference type="InterPro" id="IPR002686">
    <property type="entry name" value="Transposase_17"/>
</dbReference>
<gene>
    <name evidence="3" type="ORF">MNV_60040</name>
</gene>
<evidence type="ECO:0000313" key="3">
    <source>
        <dbReference type="EMBL" id="SNQ62159.1"/>
    </source>
</evidence>
<evidence type="ECO:0000256" key="1">
    <source>
        <dbReference type="SAM" id="Phobius"/>
    </source>
</evidence>
<dbReference type="Pfam" id="PF01797">
    <property type="entry name" value="Y1_Tnp"/>
    <property type="match status" value="1"/>
</dbReference>
<dbReference type="PANTHER" id="PTHR33360:SF2">
    <property type="entry name" value="TRANSPOSASE FOR INSERTION SEQUENCE ELEMENT IS200"/>
    <property type="match status" value="1"/>
</dbReference>
<proteinExistence type="predicted"/>
<dbReference type="Proteomes" id="UP000218615">
    <property type="component" value="Unassembled WGS sequence"/>
</dbReference>
<keyword evidence="1" id="KW-0472">Membrane</keyword>
<protein>
    <submittedName>
        <fullName evidence="3">Transposase</fullName>
    </submittedName>
</protein>
<keyword evidence="1" id="KW-1133">Transmembrane helix</keyword>
<dbReference type="EMBL" id="FZMP01000207">
    <property type="protein sequence ID" value="SNQ62159.1"/>
    <property type="molecule type" value="Genomic_DNA"/>
</dbReference>
<dbReference type="GO" id="GO:0006313">
    <property type="term" value="P:DNA transposition"/>
    <property type="evidence" value="ECO:0007669"/>
    <property type="project" value="InterPro"/>
</dbReference>